<keyword evidence="1" id="KW-1133">Transmembrane helix</keyword>
<reference evidence="3" key="1">
    <citation type="submission" date="2020-07" db="EMBL/GenBank/DDBJ databases">
        <title>Multicomponent nature underlies the extraordinary mechanical properties of spider dragline silk.</title>
        <authorList>
            <person name="Kono N."/>
            <person name="Nakamura H."/>
            <person name="Mori M."/>
            <person name="Yoshida Y."/>
            <person name="Ohtoshi R."/>
            <person name="Malay A.D."/>
            <person name="Moran D.A.P."/>
            <person name="Tomita M."/>
            <person name="Numata K."/>
            <person name="Arakawa K."/>
        </authorList>
    </citation>
    <scope>NUCLEOTIDE SEQUENCE</scope>
</reference>
<protein>
    <submittedName>
        <fullName evidence="3">Uncharacterized protein</fullName>
    </submittedName>
</protein>
<evidence type="ECO:0000256" key="1">
    <source>
        <dbReference type="SAM" id="Phobius"/>
    </source>
</evidence>
<evidence type="ECO:0000256" key="2">
    <source>
        <dbReference type="SAM" id="SignalP"/>
    </source>
</evidence>
<dbReference type="EMBL" id="BMAO01016572">
    <property type="protein sequence ID" value="GFR09703.1"/>
    <property type="molecule type" value="Genomic_DNA"/>
</dbReference>
<dbReference type="Proteomes" id="UP000887116">
    <property type="component" value="Unassembled WGS sequence"/>
</dbReference>
<organism evidence="3 4">
    <name type="scientific">Trichonephila clavata</name>
    <name type="common">Joro spider</name>
    <name type="synonym">Nephila clavata</name>
    <dbReference type="NCBI Taxonomy" id="2740835"/>
    <lineage>
        <taxon>Eukaryota</taxon>
        <taxon>Metazoa</taxon>
        <taxon>Ecdysozoa</taxon>
        <taxon>Arthropoda</taxon>
        <taxon>Chelicerata</taxon>
        <taxon>Arachnida</taxon>
        <taxon>Araneae</taxon>
        <taxon>Araneomorphae</taxon>
        <taxon>Entelegynae</taxon>
        <taxon>Araneoidea</taxon>
        <taxon>Nephilidae</taxon>
        <taxon>Trichonephila</taxon>
    </lineage>
</organism>
<keyword evidence="1" id="KW-0812">Transmembrane</keyword>
<dbReference type="AlphaFoldDB" id="A0A8X6GRL0"/>
<gene>
    <name evidence="3" type="ORF">TNCT_65301</name>
</gene>
<feature type="signal peptide" evidence="2">
    <location>
        <begin position="1"/>
        <end position="24"/>
    </location>
</feature>
<name>A0A8X6GRL0_TRICU</name>
<sequence length="201" mass="22920">MDFYIFKKSIILFLSIDIILYAWADTEKNKNSLLKDEGRTEHARYLDKKYKGKSSASSEFGKDDVSKDILRNQAAMENDNFSSFEERNIEDKYSYSPGGFYVPSAKKVRLNYFVEELDAKNTQNESKGLKSDKNSPEEIEAKEMKILTGQTEIHSPQTESQVTNKPSLMSLVRNLMLNPMALSVITLLPLALIAQMLFLVI</sequence>
<keyword evidence="4" id="KW-1185">Reference proteome</keyword>
<keyword evidence="1" id="KW-0472">Membrane</keyword>
<feature type="chain" id="PRO_5036456862" evidence="2">
    <location>
        <begin position="25"/>
        <end position="201"/>
    </location>
</feature>
<feature type="transmembrane region" description="Helical" evidence="1">
    <location>
        <begin position="175"/>
        <end position="198"/>
    </location>
</feature>
<dbReference type="OrthoDB" id="10321171at2759"/>
<comment type="caution">
    <text evidence="3">The sequence shown here is derived from an EMBL/GenBank/DDBJ whole genome shotgun (WGS) entry which is preliminary data.</text>
</comment>
<keyword evidence="2" id="KW-0732">Signal</keyword>
<evidence type="ECO:0000313" key="4">
    <source>
        <dbReference type="Proteomes" id="UP000887116"/>
    </source>
</evidence>
<proteinExistence type="predicted"/>
<evidence type="ECO:0000313" key="3">
    <source>
        <dbReference type="EMBL" id="GFR09703.1"/>
    </source>
</evidence>
<accession>A0A8X6GRL0</accession>